<evidence type="ECO:0000313" key="1">
    <source>
        <dbReference type="EMBL" id="ABV72276.1"/>
    </source>
</evidence>
<feature type="non-terminal residue" evidence="1">
    <location>
        <position position="1"/>
    </location>
</feature>
<keyword evidence="1" id="KW-0560">Oxidoreductase</keyword>
<feature type="non-terminal residue" evidence="1">
    <location>
        <position position="37"/>
    </location>
</feature>
<accession>A8JYI1</accession>
<dbReference type="EMBL" id="EF577498">
    <property type="protein sequence ID" value="ABV72276.1"/>
    <property type="molecule type" value="Genomic_DNA"/>
</dbReference>
<dbReference type="AlphaFoldDB" id="A8JYI1"/>
<reference evidence="1" key="1">
    <citation type="journal article" date="2007" name="Microbiology">
        <title>Promoter-trap identification of wheat seed extract-induced genes in the plant-growth-promoting rhizobacterium Azospirillum brasilense Sp245.</title>
        <authorList>
            <person name="Pothier J.F."/>
            <person name="Wisniewski-Dye F."/>
            <person name="Weiss-Gayet M."/>
            <person name="Moenne-Loccoz Y."/>
            <person name="Prigent-Combaret C."/>
        </authorList>
    </citation>
    <scope>NUCLEOTIDE SEQUENCE</scope>
    <source>
        <strain evidence="1">Sp245</strain>
    </source>
</reference>
<name>A8JYI1_AZOBR</name>
<gene>
    <name evidence="1" type="primary">dapB</name>
</gene>
<dbReference type="GO" id="GO:0016491">
    <property type="term" value="F:oxidoreductase activity"/>
    <property type="evidence" value="ECO:0007669"/>
    <property type="project" value="UniProtKB-KW"/>
</dbReference>
<sequence length="37" mass="4026">GASTLRGGDVIGDHTVGLRRRRAKRVELTHKASGRQI</sequence>
<protein>
    <submittedName>
        <fullName evidence="1">DapB</fullName>
        <ecNumber evidence="1">1.3.1.26</ecNumber>
    </submittedName>
</protein>
<dbReference type="EC" id="1.3.1.26" evidence="1"/>
<proteinExistence type="predicted"/>
<organism evidence="1">
    <name type="scientific">Azospirillum brasilense</name>
    <dbReference type="NCBI Taxonomy" id="192"/>
    <lineage>
        <taxon>Bacteria</taxon>
        <taxon>Pseudomonadati</taxon>
        <taxon>Pseudomonadota</taxon>
        <taxon>Alphaproteobacteria</taxon>
        <taxon>Rhodospirillales</taxon>
        <taxon>Azospirillaceae</taxon>
        <taxon>Azospirillum</taxon>
    </lineage>
</organism>